<keyword evidence="2" id="KW-0472">Membrane</keyword>
<name>A0AAV4INR2_9GAST</name>
<proteinExistence type="predicted"/>
<accession>A0AAV4INR2</accession>
<dbReference type="Proteomes" id="UP000762676">
    <property type="component" value="Unassembled WGS sequence"/>
</dbReference>
<evidence type="ECO:0008006" key="5">
    <source>
        <dbReference type="Google" id="ProtNLM"/>
    </source>
</evidence>
<feature type="region of interest" description="Disordered" evidence="1">
    <location>
        <begin position="89"/>
        <end position="109"/>
    </location>
</feature>
<dbReference type="EMBL" id="BMAT01009700">
    <property type="protein sequence ID" value="GFS12179.1"/>
    <property type="molecule type" value="Genomic_DNA"/>
</dbReference>
<evidence type="ECO:0000313" key="3">
    <source>
        <dbReference type="EMBL" id="GFS12179.1"/>
    </source>
</evidence>
<keyword evidence="2" id="KW-1133">Transmembrane helix</keyword>
<keyword evidence="2" id="KW-0812">Transmembrane</keyword>
<feature type="transmembrane region" description="Helical" evidence="2">
    <location>
        <begin position="12"/>
        <end position="32"/>
    </location>
</feature>
<keyword evidence="4" id="KW-1185">Reference proteome</keyword>
<gene>
    <name evidence="3" type="ORF">ElyMa_004852900</name>
</gene>
<evidence type="ECO:0000256" key="2">
    <source>
        <dbReference type="SAM" id="Phobius"/>
    </source>
</evidence>
<dbReference type="AlphaFoldDB" id="A0AAV4INR2"/>
<evidence type="ECO:0000256" key="1">
    <source>
        <dbReference type="SAM" id="MobiDB-lite"/>
    </source>
</evidence>
<evidence type="ECO:0000313" key="4">
    <source>
        <dbReference type="Proteomes" id="UP000762676"/>
    </source>
</evidence>
<organism evidence="3 4">
    <name type="scientific">Elysia marginata</name>
    <dbReference type="NCBI Taxonomy" id="1093978"/>
    <lineage>
        <taxon>Eukaryota</taxon>
        <taxon>Metazoa</taxon>
        <taxon>Spiralia</taxon>
        <taxon>Lophotrochozoa</taxon>
        <taxon>Mollusca</taxon>
        <taxon>Gastropoda</taxon>
        <taxon>Heterobranchia</taxon>
        <taxon>Euthyneura</taxon>
        <taxon>Panpulmonata</taxon>
        <taxon>Sacoglossa</taxon>
        <taxon>Placobranchoidea</taxon>
        <taxon>Plakobranchidae</taxon>
        <taxon>Elysia</taxon>
    </lineage>
</organism>
<sequence length="142" mass="15700">MIIITINEVDVVSVSLWLVGVLVASAVGIIFVRHKCKEESSNEAPFYNRNIMLRPRGFHERQEYVIQVGENGSEICEVANFTPLKNDDMGASNLQSPVPEEPTEQHSAPNNDIDLMGITLPRMTAAVSFHRVLNGVGTETHV</sequence>
<reference evidence="3 4" key="1">
    <citation type="journal article" date="2021" name="Elife">
        <title>Chloroplast acquisition without the gene transfer in kleptoplastic sea slugs, Plakobranchus ocellatus.</title>
        <authorList>
            <person name="Maeda T."/>
            <person name="Takahashi S."/>
            <person name="Yoshida T."/>
            <person name="Shimamura S."/>
            <person name="Takaki Y."/>
            <person name="Nagai Y."/>
            <person name="Toyoda A."/>
            <person name="Suzuki Y."/>
            <person name="Arimoto A."/>
            <person name="Ishii H."/>
            <person name="Satoh N."/>
            <person name="Nishiyama T."/>
            <person name="Hasebe M."/>
            <person name="Maruyama T."/>
            <person name="Minagawa J."/>
            <person name="Obokata J."/>
            <person name="Shigenobu S."/>
        </authorList>
    </citation>
    <scope>NUCLEOTIDE SEQUENCE [LARGE SCALE GENOMIC DNA]</scope>
</reference>
<protein>
    <recommendedName>
        <fullName evidence="5">Fibronectin type III domain-containing protein</fullName>
    </recommendedName>
</protein>
<comment type="caution">
    <text evidence="3">The sequence shown here is derived from an EMBL/GenBank/DDBJ whole genome shotgun (WGS) entry which is preliminary data.</text>
</comment>